<dbReference type="InterPro" id="IPR008922">
    <property type="entry name" value="Di-copper_centre_dom_sf"/>
</dbReference>
<dbReference type="GO" id="GO:0016491">
    <property type="term" value="F:oxidoreductase activity"/>
    <property type="evidence" value="ECO:0007669"/>
    <property type="project" value="UniProtKB-KW"/>
</dbReference>
<reference evidence="4" key="1">
    <citation type="submission" date="2021-02" db="EMBL/GenBank/DDBJ databases">
        <authorList>
            <person name="Syme A R."/>
            <person name="Syme A R."/>
            <person name="Moolhuijzen P."/>
        </authorList>
    </citation>
    <scope>NUCLEOTIDE SEQUENCE</scope>
    <source>
        <strain evidence="4">W1-1</strain>
    </source>
</reference>
<dbReference type="PANTHER" id="PTHR11474">
    <property type="entry name" value="TYROSINASE FAMILY MEMBER"/>
    <property type="match status" value="1"/>
</dbReference>
<keyword evidence="1" id="KW-0479">Metal-binding</keyword>
<dbReference type="PANTHER" id="PTHR11474:SF125">
    <property type="entry name" value="N-ACETYL-6-HYDROXYTRYPTOPHAN OXIDASE IVOB-RELATED"/>
    <property type="match status" value="1"/>
</dbReference>
<organism evidence="4 5">
    <name type="scientific">Pyrenophora teres f. teres</name>
    <dbReference type="NCBI Taxonomy" id="97479"/>
    <lineage>
        <taxon>Eukaryota</taxon>
        <taxon>Fungi</taxon>
        <taxon>Dikarya</taxon>
        <taxon>Ascomycota</taxon>
        <taxon>Pezizomycotina</taxon>
        <taxon>Dothideomycetes</taxon>
        <taxon>Pleosporomycetidae</taxon>
        <taxon>Pleosporales</taxon>
        <taxon>Pleosporineae</taxon>
        <taxon>Pleosporaceae</taxon>
        <taxon>Pyrenophora</taxon>
    </lineage>
</organism>
<feature type="domain" description="Tyrosinase copper-binding" evidence="3">
    <location>
        <begin position="335"/>
        <end position="346"/>
    </location>
</feature>
<sequence length="418" mass="46038">MVGNIFSKALVVSLRLFSRTPISSPETVTTLEDIQNHALTNAYKVLDGTLSDGLTRSPNTSCTKATLAIRKELSFLPPFPPPTPTNPQPSGDLTPSERKAYTTAVTCLLTSPSKLPPTTYPGAKSRYDDFTVVHMNMTPTVHSTANFLHWHRYFIWAYESALRTECAYTGYQPYWNWARYPDLVHSPMYAADEYSMGGNGDAVGPHANLTLGPGQTLPAGPGGGCVTTGPFANLTIHLGPVFPTVDAKFNIPANPLATGYGDNPRCLRRDVSNFLPQKYLTPDRLVRHVTSNTDIRGFQHSLQLNVTDTFAALHVAGHYSVWGDPGGDVFVSPGDPVFWLHHAQVDRHWWMWALWDEAEVGRRTGMYDGGTNWFDPNSRKGAPEDEQELGVVAPEGMNNLKANDLFSTTAGPFCYVYV</sequence>
<dbReference type="Proteomes" id="UP000472372">
    <property type="component" value="Chromosome 12"/>
</dbReference>
<dbReference type="AlphaFoldDB" id="A0A6S6WQV4"/>
<dbReference type="SUPFAM" id="SSF48056">
    <property type="entry name" value="Di-copper centre-containing domain"/>
    <property type="match status" value="1"/>
</dbReference>
<name>A0A6S6WQV4_9PLEO</name>
<dbReference type="InterPro" id="IPR050316">
    <property type="entry name" value="Tyrosinase/Hemocyanin"/>
</dbReference>
<dbReference type="PRINTS" id="PR00092">
    <property type="entry name" value="TYROSINASE"/>
</dbReference>
<dbReference type="GO" id="GO:0046872">
    <property type="term" value="F:metal ion binding"/>
    <property type="evidence" value="ECO:0007669"/>
    <property type="project" value="UniProtKB-KW"/>
</dbReference>
<proteinExistence type="predicted"/>
<keyword evidence="2" id="KW-0560">Oxidoreductase</keyword>
<dbReference type="InterPro" id="IPR002227">
    <property type="entry name" value="Tyrosinase_Cu-bd"/>
</dbReference>
<dbReference type="Gene3D" id="1.10.1280.10">
    <property type="entry name" value="Di-copper center containing domain from catechol oxidase"/>
    <property type="match status" value="1"/>
</dbReference>
<dbReference type="PROSITE" id="PS00498">
    <property type="entry name" value="TYROSINASE_2"/>
    <property type="match status" value="1"/>
</dbReference>
<evidence type="ECO:0000256" key="1">
    <source>
        <dbReference type="ARBA" id="ARBA00022723"/>
    </source>
</evidence>
<protein>
    <submittedName>
        <fullName evidence="4">Tyrosinase domain containing protein</fullName>
    </submittedName>
</protein>
<accession>A0A6S6WQV4</accession>
<evidence type="ECO:0000313" key="5">
    <source>
        <dbReference type="Proteomes" id="UP000472372"/>
    </source>
</evidence>
<gene>
    <name evidence="4" type="ORF">PTTW11_11023</name>
</gene>
<evidence type="ECO:0000259" key="3">
    <source>
        <dbReference type="PROSITE" id="PS00498"/>
    </source>
</evidence>
<evidence type="ECO:0000256" key="2">
    <source>
        <dbReference type="ARBA" id="ARBA00023002"/>
    </source>
</evidence>
<dbReference type="EMBL" id="HG992988">
    <property type="protein sequence ID" value="CAE7218311.1"/>
    <property type="molecule type" value="Genomic_DNA"/>
</dbReference>
<evidence type="ECO:0000313" key="4">
    <source>
        <dbReference type="EMBL" id="CAE7218311.1"/>
    </source>
</evidence>
<dbReference type="Pfam" id="PF00264">
    <property type="entry name" value="Tyrosinase"/>
    <property type="match status" value="1"/>
</dbReference>